<keyword evidence="1" id="KW-0472">Membrane</keyword>
<reference evidence="2 3" key="1">
    <citation type="journal article" date="2013" name="Curr. Biol.">
        <title>The Genome of the Foraminiferan Reticulomyxa filosa.</title>
        <authorList>
            <person name="Glockner G."/>
            <person name="Hulsmann N."/>
            <person name="Schleicher M."/>
            <person name="Noegel A.A."/>
            <person name="Eichinger L."/>
            <person name="Gallinger C."/>
            <person name="Pawlowski J."/>
            <person name="Sierra R."/>
            <person name="Euteneuer U."/>
            <person name="Pillet L."/>
            <person name="Moustafa A."/>
            <person name="Platzer M."/>
            <person name="Groth M."/>
            <person name="Szafranski K."/>
            <person name="Schliwa M."/>
        </authorList>
    </citation>
    <scope>NUCLEOTIDE SEQUENCE [LARGE SCALE GENOMIC DNA]</scope>
</reference>
<dbReference type="GO" id="GO:0000175">
    <property type="term" value="F:3'-5'-RNA exonuclease activity"/>
    <property type="evidence" value="ECO:0007669"/>
    <property type="project" value="TreeGrafter"/>
</dbReference>
<dbReference type="InterPro" id="IPR036691">
    <property type="entry name" value="Endo/exonu/phosph_ase_sf"/>
</dbReference>
<dbReference type="AlphaFoldDB" id="X6L9T1"/>
<comment type="caution">
    <text evidence="2">The sequence shown here is derived from an EMBL/GenBank/DDBJ whole genome shotgun (WGS) entry which is preliminary data.</text>
</comment>
<name>X6L9T1_RETFI</name>
<organism evidence="2 3">
    <name type="scientific">Reticulomyxa filosa</name>
    <dbReference type="NCBI Taxonomy" id="46433"/>
    <lineage>
        <taxon>Eukaryota</taxon>
        <taxon>Sar</taxon>
        <taxon>Rhizaria</taxon>
        <taxon>Retaria</taxon>
        <taxon>Foraminifera</taxon>
        <taxon>Monothalamids</taxon>
        <taxon>Reticulomyxidae</taxon>
        <taxon>Reticulomyxa</taxon>
    </lineage>
</organism>
<dbReference type="OrthoDB" id="428734at2759"/>
<evidence type="ECO:0000313" key="2">
    <source>
        <dbReference type="EMBL" id="ETN97479.1"/>
    </source>
</evidence>
<evidence type="ECO:0000313" key="3">
    <source>
        <dbReference type="Proteomes" id="UP000023152"/>
    </source>
</evidence>
<evidence type="ECO:0000256" key="1">
    <source>
        <dbReference type="SAM" id="Phobius"/>
    </source>
</evidence>
<keyword evidence="3" id="KW-1185">Reference proteome</keyword>
<gene>
    <name evidence="2" type="ORF">RFI_40050</name>
</gene>
<dbReference type="Gene3D" id="3.60.10.10">
    <property type="entry name" value="Endonuclease/exonuclease/phosphatase"/>
    <property type="match status" value="1"/>
</dbReference>
<dbReference type="Proteomes" id="UP000023152">
    <property type="component" value="Unassembled WGS sequence"/>
</dbReference>
<accession>X6L9T1</accession>
<protein>
    <recommendedName>
        <fullName evidence="4">Endonuclease/exonuclease/phosphatase domain-containing protein</fullName>
    </recommendedName>
</protein>
<feature type="transmembrane region" description="Helical" evidence="1">
    <location>
        <begin position="25"/>
        <end position="46"/>
    </location>
</feature>
<dbReference type="EMBL" id="ASPP01049591">
    <property type="protein sequence ID" value="ETN97479.1"/>
    <property type="molecule type" value="Genomic_DNA"/>
</dbReference>
<sequence length="173" mass="20515">KSLLKIQKTHKILQKGKKRKKRVELITTFIIFLNKYPICFLFIYFVQMSIKSLENVDEMKGNAMMTTTKEATSENEISICSYNILAGVYARVERFQYCDKEDLKWSNRKPRLLCQLNEMSSDIVCLQEVDHEKDFHHYFASQHYDMGFVRRPGHKKDGKCLFPHAHIHSFFLK</sequence>
<keyword evidence="1" id="KW-1133">Transmembrane helix</keyword>
<dbReference type="PANTHER" id="PTHR12121:SF34">
    <property type="entry name" value="PROTEIN ANGEL"/>
    <property type="match status" value="1"/>
</dbReference>
<proteinExistence type="predicted"/>
<dbReference type="SUPFAM" id="SSF56219">
    <property type="entry name" value="DNase I-like"/>
    <property type="match status" value="1"/>
</dbReference>
<dbReference type="InterPro" id="IPR050410">
    <property type="entry name" value="CCR4/nocturin_mRNA_transcr"/>
</dbReference>
<feature type="non-terminal residue" evidence="2">
    <location>
        <position position="1"/>
    </location>
</feature>
<dbReference type="PANTHER" id="PTHR12121">
    <property type="entry name" value="CARBON CATABOLITE REPRESSOR PROTEIN 4"/>
    <property type="match status" value="1"/>
</dbReference>
<evidence type="ECO:0008006" key="4">
    <source>
        <dbReference type="Google" id="ProtNLM"/>
    </source>
</evidence>
<keyword evidence="1" id="KW-0812">Transmembrane</keyword>